<keyword evidence="11" id="KW-1185">Reference proteome</keyword>
<evidence type="ECO:0000256" key="4">
    <source>
        <dbReference type="ARBA" id="ARBA00022723"/>
    </source>
</evidence>
<feature type="domain" description="Integrase-type" evidence="9">
    <location>
        <begin position="20"/>
        <end position="61"/>
    </location>
</feature>
<dbReference type="GO" id="GO:0016787">
    <property type="term" value="F:hydrolase activity"/>
    <property type="evidence" value="ECO:0007669"/>
    <property type="project" value="UniProtKB-KW"/>
</dbReference>
<dbReference type="InterPro" id="IPR017856">
    <property type="entry name" value="Integrase-like_N"/>
</dbReference>
<comment type="caution">
    <text evidence="10">The sequence shown here is derived from an EMBL/GenBank/DDBJ whole genome shotgun (WGS) entry which is preliminary data.</text>
</comment>
<dbReference type="InterPro" id="IPR036397">
    <property type="entry name" value="RNaseH_sf"/>
</dbReference>
<evidence type="ECO:0000256" key="1">
    <source>
        <dbReference type="ARBA" id="ARBA00022679"/>
    </source>
</evidence>
<keyword evidence="1" id="KW-0808">Transferase</keyword>
<dbReference type="SUPFAM" id="SSF46919">
    <property type="entry name" value="N-terminal Zn binding domain of HIV integrase"/>
    <property type="match status" value="1"/>
</dbReference>
<dbReference type="GO" id="GO:0003964">
    <property type="term" value="F:RNA-directed DNA polymerase activity"/>
    <property type="evidence" value="ECO:0007669"/>
    <property type="project" value="UniProtKB-KW"/>
</dbReference>
<evidence type="ECO:0000256" key="8">
    <source>
        <dbReference type="PROSITE-ProRule" id="PRU00450"/>
    </source>
</evidence>
<organism evidence="10 11">
    <name type="scientific">Oreotrochilus melanogaster</name>
    <dbReference type="NCBI Taxonomy" id="689266"/>
    <lineage>
        <taxon>Eukaryota</taxon>
        <taxon>Metazoa</taxon>
        <taxon>Chordata</taxon>
        <taxon>Craniata</taxon>
        <taxon>Vertebrata</taxon>
        <taxon>Euteleostomi</taxon>
        <taxon>Archelosauria</taxon>
        <taxon>Archosauria</taxon>
        <taxon>Dinosauria</taxon>
        <taxon>Saurischia</taxon>
        <taxon>Theropoda</taxon>
        <taxon>Coelurosauria</taxon>
        <taxon>Aves</taxon>
        <taxon>Neognathae</taxon>
        <taxon>Neoaves</taxon>
        <taxon>Strisores</taxon>
        <taxon>Apodiformes</taxon>
        <taxon>Trochilidae</taxon>
        <taxon>Oreotrochilus</taxon>
    </lineage>
</organism>
<sequence length="114" mass="12648">LMAEGNKIAELLAAVVHVPDLSQQAHLSHEFYCQSASALKCSFHLTQEQACQIVVVCPDCQLLQPLLHVGSNPQGLNTLQIWQMDVTHITEFGHLKYVHDSTDTFSLCLHILGK</sequence>
<keyword evidence="2" id="KW-0548">Nucleotidyltransferase</keyword>
<accession>A0A7L3NCT2</accession>
<dbReference type="InterPro" id="IPR003308">
    <property type="entry name" value="Integrase_Zn-bd_dom_N"/>
</dbReference>
<keyword evidence="6" id="KW-0378">Hydrolase</keyword>
<feature type="non-terminal residue" evidence="10">
    <location>
        <position position="1"/>
    </location>
</feature>
<dbReference type="PANTHER" id="PTHR41694:SF3">
    <property type="entry name" value="RNA-DIRECTED DNA POLYMERASE-RELATED"/>
    <property type="match status" value="1"/>
</dbReference>
<keyword evidence="4" id="KW-0479">Metal-binding</keyword>
<evidence type="ECO:0000313" key="10">
    <source>
        <dbReference type="EMBL" id="NXU76704.1"/>
    </source>
</evidence>
<keyword evidence="3" id="KW-0540">Nuclease</keyword>
<keyword evidence="8" id="KW-0863">Zinc-finger</keyword>
<dbReference type="AlphaFoldDB" id="A0A7L3NCT2"/>
<dbReference type="Gene3D" id="3.30.420.10">
    <property type="entry name" value="Ribonuclease H-like superfamily/Ribonuclease H"/>
    <property type="match status" value="1"/>
</dbReference>
<dbReference type="Pfam" id="PF02022">
    <property type="entry name" value="Integrase_Zn"/>
    <property type="match status" value="1"/>
</dbReference>
<reference evidence="10 11" key="1">
    <citation type="submission" date="2019-09" db="EMBL/GenBank/DDBJ databases">
        <title>Bird 10,000 Genomes (B10K) Project - Family phase.</title>
        <authorList>
            <person name="Zhang G."/>
        </authorList>
    </citation>
    <scope>NUCLEOTIDE SEQUENCE [LARGE SCALE GENOMIC DNA]</scope>
    <source>
        <strain evidence="10">OUT-0002</strain>
    </source>
</reference>
<dbReference type="Gene3D" id="1.10.10.200">
    <property type="match status" value="1"/>
</dbReference>
<dbReference type="PANTHER" id="PTHR41694">
    <property type="entry name" value="ENDOGENOUS RETROVIRUS GROUP K MEMBER POL PROTEIN"/>
    <property type="match status" value="1"/>
</dbReference>
<dbReference type="PROSITE" id="PS50876">
    <property type="entry name" value="ZF_INTEGRASE"/>
    <property type="match status" value="1"/>
</dbReference>
<evidence type="ECO:0000256" key="7">
    <source>
        <dbReference type="ARBA" id="ARBA00022918"/>
    </source>
</evidence>
<gene>
    <name evidence="10" type="primary">Ervk10</name>
    <name evidence="10" type="ORF">OREMEL_R13949</name>
</gene>
<dbReference type="EMBL" id="VZUB01014173">
    <property type="protein sequence ID" value="NXU76704.1"/>
    <property type="molecule type" value="Genomic_DNA"/>
</dbReference>
<dbReference type="GO" id="GO:0008270">
    <property type="term" value="F:zinc ion binding"/>
    <property type="evidence" value="ECO:0007669"/>
    <property type="project" value="UniProtKB-KW"/>
</dbReference>
<evidence type="ECO:0000256" key="5">
    <source>
        <dbReference type="ARBA" id="ARBA00022759"/>
    </source>
</evidence>
<keyword evidence="5" id="KW-0255">Endonuclease</keyword>
<evidence type="ECO:0000259" key="9">
    <source>
        <dbReference type="PROSITE" id="PS50876"/>
    </source>
</evidence>
<dbReference type="Proteomes" id="UP000579904">
    <property type="component" value="Unassembled WGS sequence"/>
</dbReference>
<dbReference type="GO" id="GO:0004519">
    <property type="term" value="F:endonuclease activity"/>
    <property type="evidence" value="ECO:0007669"/>
    <property type="project" value="UniProtKB-KW"/>
</dbReference>
<evidence type="ECO:0000256" key="3">
    <source>
        <dbReference type="ARBA" id="ARBA00022722"/>
    </source>
</evidence>
<keyword evidence="8" id="KW-0862">Zinc</keyword>
<evidence type="ECO:0000256" key="2">
    <source>
        <dbReference type="ARBA" id="ARBA00022695"/>
    </source>
</evidence>
<proteinExistence type="predicted"/>
<evidence type="ECO:0000313" key="11">
    <source>
        <dbReference type="Proteomes" id="UP000579904"/>
    </source>
</evidence>
<evidence type="ECO:0000256" key="6">
    <source>
        <dbReference type="ARBA" id="ARBA00022801"/>
    </source>
</evidence>
<dbReference type="GO" id="GO:0035613">
    <property type="term" value="F:RNA stem-loop binding"/>
    <property type="evidence" value="ECO:0007669"/>
    <property type="project" value="TreeGrafter"/>
</dbReference>
<feature type="non-terminal residue" evidence="10">
    <location>
        <position position="114"/>
    </location>
</feature>
<keyword evidence="7" id="KW-0695">RNA-directed DNA polymerase</keyword>
<name>A0A7L3NCT2_9AVES</name>
<dbReference type="OrthoDB" id="9381447at2759"/>
<protein>
    <submittedName>
        <fullName evidence="10">POK10 protein</fullName>
    </submittedName>
</protein>